<dbReference type="InterPro" id="IPR001304">
    <property type="entry name" value="C-type_lectin-like"/>
</dbReference>
<evidence type="ECO:0000313" key="6">
    <source>
        <dbReference type="Proteomes" id="UP001497623"/>
    </source>
</evidence>
<evidence type="ECO:0000256" key="1">
    <source>
        <dbReference type="ARBA" id="ARBA00023157"/>
    </source>
</evidence>
<dbReference type="SUPFAM" id="SSF57424">
    <property type="entry name" value="LDL receptor-like module"/>
    <property type="match status" value="1"/>
</dbReference>
<dbReference type="Pfam" id="PF00059">
    <property type="entry name" value="Lectin_C"/>
    <property type="match status" value="1"/>
</dbReference>
<reference evidence="5 6" key="1">
    <citation type="submission" date="2024-05" db="EMBL/GenBank/DDBJ databases">
        <authorList>
            <person name="Wallberg A."/>
        </authorList>
    </citation>
    <scope>NUCLEOTIDE SEQUENCE [LARGE SCALE GENOMIC DNA]</scope>
</reference>
<dbReference type="InterPro" id="IPR016187">
    <property type="entry name" value="CTDL_fold"/>
</dbReference>
<dbReference type="Gene3D" id="2.40.128.620">
    <property type="match status" value="1"/>
</dbReference>
<feature type="chain" id="PRO_5043393839" description="C-type lectin domain-containing protein" evidence="3">
    <location>
        <begin position="24"/>
        <end position="326"/>
    </location>
</feature>
<comment type="caution">
    <text evidence="2">Lacks conserved residue(s) required for the propagation of feature annotation.</text>
</comment>
<comment type="caution">
    <text evidence="5">The sequence shown here is derived from an EMBL/GenBank/DDBJ whole genome shotgun (WGS) entry which is preliminary data.</text>
</comment>
<dbReference type="SUPFAM" id="SSF56436">
    <property type="entry name" value="C-type lectin-like"/>
    <property type="match status" value="1"/>
</dbReference>
<dbReference type="SMART" id="SM00192">
    <property type="entry name" value="LDLa"/>
    <property type="match status" value="1"/>
</dbReference>
<dbReference type="CDD" id="cd00037">
    <property type="entry name" value="CLECT"/>
    <property type="match status" value="1"/>
</dbReference>
<dbReference type="EMBL" id="CAXKWB010030937">
    <property type="protein sequence ID" value="CAL4138792.1"/>
    <property type="molecule type" value="Genomic_DNA"/>
</dbReference>
<dbReference type="PROSITE" id="PS50041">
    <property type="entry name" value="C_TYPE_LECTIN_2"/>
    <property type="match status" value="1"/>
</dbReference>
<dbReference type="InterPro" id="IPR036055">
    <property type="entry name" value="LDL_receptor-like_sf"/>
</dbReference>
<dbReference type="AlphaFoldDB" id="A0AAV2RT90"/>
<protein>
    <recommendedName>
        <fullName evidence="4">C-type lectin domain-containing protein</fullName>
    </recommendedName>
</protein>
<feature type="domain" description="C-type lectin" evidence="4">
    <location>
        <begin position="165"/>
        <end position="318"/>
    </location>
</feature>
<evidence type="ECO:0000256" key="2">
    <source>
        <dbReference type="PROSITE-ProRule" id="PRU00124"/>
    </source>
</evidence>
<evidence type="ECO:0000256" key="3">
    <source>
        <dbReference type="SAM" id="SignalP"/>
    </source>
</evidence>
<accession>A0AAV2RT90</accession>
<dbReference type="Proteomes" id="UP001497623">
    <property type="component" value="Unassembled WGS sequence"/>
</dbReference>
<evidence type="ECO:0000259" key="4">
    <source>
        <dbReference type="PROSITE" id="PS50041"/>
    </source>
</evidence>
<proteinExistence type="predicted"/>
<dbReference type="Pfam" id="PF00057">
    <property type="entry name" value="Ldl_recept_a"/>
    <property type="match status" value="1"/>
</dbReference>
<dbReference type="PROSITE" id="PS50068">
    <property type="entry name" value="LDLRA_2"/>
    <property type="match status" value="1"/>
</dbReference>
<dbReference type="InterPro" id="IPR002172">
    <property type="entry name" value="LDrepeatLR_classA_rpt"/>
</dbReference>
<dbReference type="Gene3D" id="3.10.100.10">
    <property type="entry name" value="Mannose-Binding Protein A, subunit A"/>
    <property type="match status" value="1"/>
</dbReference>
<keyword evidence="6" id="KW-1185">Reference proteome</keyword>
<dbReference type="CDD" id="cd00112">
    <property type="entry name" value="LDLa"/>
    <property type="match status" value="1"/>
</dbReference>
<dbReference type="InterPro" id="IPR016186">
    <property type="entry name" value="C-type_lectin-like/link_sf"/>
</dbReference>
<dbReference type="SMART" id="SM00034">
    <property type="entry name" value="CLECT"/>
    <property type="match status" value="1"/>
</dbReference>
<gene>
    <name evidence="5" type="ORF">MNOR_LOCUS28268</name>
</gene>
<sequence length="326" mass="36440">MAILQHRLLRIMLVCSNIIYVLGRGVNCPSNHVRCGNRLTCVDNQRVCDGNKDCDDGSDEVPLMCQVWHVSSRCSRGQVYKDNPNKFYGGASGACTVFTDYCNNNRYGSSTIIGKTCQIVVSQQLPPVKSQVKRSVLTSGQVDLLSAAVNSTLHHETCPMLYTHLGNHCVAFFSLAQVPWPEARQFCKSIYGDLISFDDINFYGNIHEYLKENQLTTDYWLGGRYDMDSNGWTWLDDSPMPLGSPYWAERYSSSCVPRALPSGDPFNGPDEAPPGAPCYNYLQAPKQRTLGYCAAITYEHFYYVSDEECTSQRSPLCVLNTAHNIG</sequence>
<organism evidence="5 6">
    <name type="scientific">Meganyctiphanes norvegica</name>
    <name type="common">Northern krill</name>
    <name type="synonym">Thysanopoda norvegica</name>
    <dbReference type="NCBI Taxonomy" id="48144"/>
    <lineage>
        <taxon>Eukaryota</taxon>
        <taxon>Metazoa</taxon>
        <taxon>Ecdysozoa</taxon>
        <taxon>Arthropoda</taxon>
        <taxon>Crustacea</taxon>
        <taxon>Multicrustacea</taxon>
        <taxon>Malacostraca</taxon>
        <taxon>Eumalacostraca</taxon>
        <taxon>Eucarida</taxon>
        <taxon>Euphausiacea</taxon>
        <taxon>Euphausiidae</taxon>
        <taxon>Meganyctiphanes</taxon>
    </lineage>
</organism>
<feature type="signal peptide" evidence="3">
    <location>
        <begin position="1"/>
        <end position="23"/>
    </location>
</feature>
<keyword evidence="3" id="KW-0732">Signal</keyword>
<dbReference type="PROSITE" id="PS01209">
    <property type="entry name" value="LDLRA_1"/>
    <property type="match status" value="1"/>
</dbReference>
<dbReference type="InterPro" id="IPR023415">
    <property type="entry name" value="LDLR_class-A_CS"/>
</dbReference>
<name>A0AAV2RT90_MEGNR</name>
<keyword evidence="1" id="KW-1015">Disulfide bond</keyword>
<evidence type="ECO:0000313" key="5">
    <source>
        <dbReference type="EMBL" id="CAL4138792.1"/>
    </source>
</evidence>